<evidence type="ECO:0000256" key="3">
    <source>
        <dbReference type="ARBA" id="ARBA00022896"/>
    </source>
</evidence>
<feature type="domain" description="Fe2OG dioxygenase" evidence="8">
    <location>
        <begin position="216"/>
        <end position="316"/>
    </location>
</feature>
<comment type="caution">
    <text evidence="9">The sequence shown here is derived from an EMBL/GenBank/DDBJ whole genome shotgun (WGS) entry which is preliminary data.</text>
</comment>
<keyword evidence="6" id="KW-0408">Iron</keyword>
<dbReference type="AlphaFoldDB" id="A0AA36IVS1"/>
<dbReference type="Pfam" id="PF13640">
    <property type="entry name" value="2OG-FeII_Oxy_3"/>
    <property type="match status" value="2"/>
</dbReference>
<organism evidence="9 10">
    <name type="scientific">Effrenium voratum</name>
    <dbReference type="NCBI Taxonomy" id="2562239"/>
    <lineage>
        <taxon>Eukaryota</taxon>
        <taxon>Sar</taxon>
        <taxon>Alveolata</taxon>
        <taxon>Dinophyceae</taxon>
        <taxon>Suessiales</taxon>
        <taxon>Symbiodiniaceae</taxon>
        <taxon>Effrenium</taxon>
    </lineage>
</organism>
<evidence type="ECO:0000256" key="6">
    <source>
        <dbReference type="ARBA" id="ARBA00023004"/>
    </source>
</evidence>
<dbReference type="PANTHER" id="PTHR12907">
    <property type="entry name" value="EGL NINE HOMOLOG-RELATED"/>
    <property type="match status" value="1"/>
</dbReference>
<evidence type="ECO:0000256" key="2">
    <source>
        <dbReference type="ARBA" id="ARBA00022723"/>
    </source>
</evidence>
<keyword evidence="3" id="KW-0847">Vitamin C</keyword>
<comment type="cofactor">
    <cofactor evidence="1">
        <name>L-ascorbate</name>
        <dbReference type="ChEBI" id="CHEBI:38290"/>
    </cofactor>
</comment>
<evidence type="ECO:0000259" key="8">
    <source>
        <dbReference type="PROSITE" id="PS51471"/>
    </source>
</evidence>
<dbReference type="SMART" id="SM00702">
    <property type="entry name" value="P4Hc"/>
    <property type="match status" value="2"/>
</dbReference>
<name>A0AA36IVS1_9DINO</name>
<dbReference type="GO" id="GO:0031418">
    <property type="term" value="F:L-ascorbic acid binding"/>
    <property type="evidence" value="ECO:0007669"/>
    <property type="project" value="UniProtKB-KW"/>
</dbReference>
<protein>
    <recommendedName>
        <fullName evidence="8">Fe2OG dioxygenase domain-containing protein</fullName>
    </recommendedName>
</protein>
<dbReference type="InterPro" id="IPR005123">
    <property type="entry name" value="Oxoglu/Fe-dep_dioxygenase_dom"/>
</dbReference>
<proteinExistence type="predicted"/>
<evidence type="ECO:0000313" key="9">
    <source>
        <dbReference type="EMBL" id="CAJ1394825.1"/>
    </source>
</evidence>
<dbReference type="GO" id="GO:0071456">
    <property type="term" value="P:cellular response to hypoxia"/>
    <property type="evidence" value="ECO:0007669"/>
    <property type="project" value="TreeGrafter"/>
</dbReference>
<dbReference type="Gene3D" id="2.60.120.620">
    <property type="entry name" value="q2cbj1_9rhob like domain"/>
    <property type="match status" value="2"/>
</dbReference>
<keyword evidence="4" id="KW-0223">Dioxygenase</keyword>
<dbReference type="Proteomes" id="UP001178507">
    <property type="component" value="Unassembled WGS sequence"/>
</dbReference>
<keyword evidence="2" id="KW-0479">Metal-binding</keyword>
<keyword evidence="5" id="KW-0560">Oxidoreductase</keyword>
<accession>A0AA36IVS1</accession>
<keyword evidence="10" id="KW-1185">Reference proteome</keyword>
<evidence type="ECO:0000256" key="5">
    <source>
        <dbReference type="ARBA" id="ARBA00023002"/>
    </source>
</evidence>
<dbReference type="GO" id="GO:0008198">
    <property type="term" value="F:ferrous iron binding"/>
    <property type="evidence" value="ECO:0007669"/>
    <property type="project" value="TreeGrafter"/>
</dbReference>
<dbReference type="PROSITE" id="PS51471">
    <property type="entry name" value="FE2OG_OXY"/>
    <property type="match status" value="2"/>
</dbReference>
<feature type="region of interest" description="Disordered" evidence="7">
    <location>
        <begin position="335"/>
        <end position="358"/>
    </location>
</feature>
<dbReference type="EMBL" id="CAUJNA010002979">
    <property type="protein sequence ID" value="CAJ1394825.1"/>
    <property type="molecule type" value="Genomic_DNA"/>
</dbReference>
<evidence type="ECO:0000256" key="7">
    <source>
        <dbReference type="SAM" id="MobiDB-lite"/>
    </source>
</evidence>
<dbReference type="GO" id="GO:0031543">
    <property type="term" value="F:peptidyl-proline dioxygenase activity"/>
    <property type="evidence" value="ECO:0007669"/>
    <property type="project" value="TreeGrafter"/>
</dbReference>
<evidence type="ECO:0000313" key="10">
    <source>
        <dbReference type="Proteomes" id="UP001178507"/>
    </source>
</evidence>
<dbReference type="InterPro" id="IPR044862">
    <property type="entry name" value="Pro_4_hyd_alph_FE2OG_OXY"/>
</dbReference>
<dbReference type="PANTHER" id="PTHR12907:SF26">
    <property type="entry name" value="HIF PROLYL HYDROXYLASE, ISOFORM C"/>
    <property type="match status" value="1"/>
</dbReference>
<dbReference type="InterPro" id="IPR006620">
    <property type="entry name" value="Pro_4_hyd_alph"/>
</dbReference>
<gene>
    <name evidence="9" type="ORF">EVOR1521_LOCUS19400</name>
</gene>
<dbReference type="InterPro" id="IPR051559">
    <property type="entry name" value="HIF_prolyl_hydroxylases"/>
</dbReference>
<evidence type="ECO:0000256" key="4">
    <source>
        <dbReference type="ARBA" id="ARBA00022964"/>
    </source>
</evidence>
<evidence type="ECO:0000256" key="1">
    <source>
        <dbReference type="ARBA" id="ARBA00001961"/>
    </source>
</evidence>
<reference evidence="9" key="1">
    <citation type="submission" date="2023-08" db="EMBL/GenBank/DDBJ databases">
        <authorList>
            <person name="Chen Y."/>
            <person name="Shah S."/>
            <person name="Dougan E. K."/>
            <person name="Thang M."/>
            <person name="Chan C."/>
        </authorList>
    </citation>
    <scope>NUCLEOTIDE SEQUENCE</scope>
</reference>
<feature type="domain" description="Fe2OG dioxygenase" evidence="8">
    <location>
        <begin position="583"/>
        <end position="687"/>
    </location>
</feature>
<sequence>MAPKQVAYAVLPANDASSLAELARQRRLSEEDVARLTKEKSACAVLPSGALIEDLEENPWPLLRELRYRTCLEYPSIKEHQQLEDKYLKPLRSMRGSWWKKPQALELLAKQLDEVGFVVVDDFLPDPLVRALKASNLRLYEQSDMQKGATTGGNERVGIFHRGDVLKWIGYDGETEASRSVSAFTAQVEDAMTRLAHHGEKAAPKTAAAIKGVRWRSETMLTCYPGESRARYFRHTDNSSGNGRLLTALIYLNEDWKPGDGGELRLFYPGEKNLKVRMEVEPIWNRLLLFWSDDRSPHEVLSACRDRFAATVWLYDQKNPNVPLAELGSYAGGEVASTPAKAEAEPEKEPEEEPVVAQPEKEEPALLVFYDGQNDEALQLKESLEGEVRLVDLRTPQAEALKQAGERWSQLLESGADAVVQEAGPVFLCLPTGEVLKHGEREKWMLQYELEYWRSVKPPSEETRQRLQDTLFAPLAQFREKFDASGAGVWWATPEAVSTWGQALARESFMVLDDFLPAEDAASLAKAMRSMQPKMEPGRGDMVLWLHPDAPEMGRLVEFNNALVTLMMELPQDSIQARAQQITALSNSQFASFPGSAENDDARYIRHVDNEDGLNGRLLTCTFYLNEDWDERDGGEIRLFEPDQRRIKADVAPKMNRLVVFFSDSSVPHEVRRCRRERCAITTWYINQEMYLEYHQAEEEGQ</sequence>